<reference evidence="6" key="2">
    <citation type="journal article" date="2019" name="IMA Fungus">
        <title>Genome sequencing and comparison of five Tilletia species to identify candidate genes for the detection of regulated species infecting wheat.</title>
        <authorList>
            <person name="Nguyen H.D.T."/>
            <person name="Sultana T."/>
            <person name="Kesanakurti P."/>
            <person name="Hambleton S."/>
        </authorList>
    </citation>
    <scope>NUCLEOTIDE SEQUENCE</scope>
    <source>
        <strain evidence="6">DAOMC 238032</strain>
    </source>
</reference>
<name>A0A177VDD8_9BASI</name>
<dbReference type="InterPro" id="IPR036400">
    <property type="entry name" value="Cyt_B5-like_heme/steroid_sf"/>
</dbReference>
<dbReference type="InterPro" id="IPR001199">
    <property type="entry name" value="Cyt_B5-like_heme/steroid-bd"/>
</dbReference>
<dbReference type="AlphaFoldDB" id="A0A177VDD8"/>
<protein>
    <recommendedName>
        <fullName evidence="4">Cytochrome b5 heme-binding domain-containing protein</fullName>
    </recommendedName>
</protein>
<dbReference type="GO" id="GO:0016020">
    <property type="term" value="C:membrane"/>
    <property type="evidence" value="ECO:0007669"/>
    <property type="project" value="TreeGrafter"/>
</dbReference>
<feature type="compositionally biased region" description="Basic and acidic residues" evidence="2">
    <location>
        <begin position="91"/>
        <end position="108"/>
    </location>
</feature>
<gene>
    <name evidence="6" type="ORF">A4X03_0g6256</name>
    <name evidence="5" type="ORF">JKIAZH3_G6624</name>
</gene>
<dbReference type="SMART" id="SM01117">
    <property type="entry name" value="Cyt-b5"/>
    <property type="match status" value="1"/>
</dbReference>
<sequence length="296" mass="32970">MSEPKRNDASSSSSSSQPAMEVPATSATAGTEGGEHKVNPGAFAHQSLHRIEPLVDDKDPNKPRDVDPSDPVRSVPAKKANQAYMVHKRYLEKQRQERRNQRIAKGLDPDVEDDDDKSGEPGAGSVCCERMLKAMFYALIASFAAGLFITGSPIWGYNGKWVRFRTYFPPPQRLFTPDELQLYAGRAPDRPIYLAVMGDVYDVTSNPHIYGPGGSYSFFAGRDASRAYVTGCFESEAQLTHDLRGLSDDDMTGILHWKKFFDEHHTYFKVGRVNLPLIDPNSPIPKRCDPTKEGKM</sequence>
<comment type="caution">
    <text evidence="6">The sequence shown here is derived from an EMBL/GenBank/DDBJ whole genome shotgun (WGS) entry which is preliminary data.</text>
</comment>
<evidence type="ECO:0000313" key="7">
    <source>
        <dbReference type="Proteomes" id="UP000077671"/>
    </source>
</evidence>
<evidence type="ECO:0000313" key="5">
    <source>
        <dbReference type="EMBL" id="CAD6922248.1"/>
    </source>
</evidence>
<dbReference type="EMBL" id="LWDD02001154">
    <property type="protein sequence ID" value="KAE8252083.1"/>
    <property type="molecule type" value="Genomic_DNA"/>
</dbReference>
<feature type="region of interest" description="Disordered" evidence="2">
    <location>
        <begin position="91"/>
        <end position="122"/>
    </location>
</feature>
<reference evidence="6" key="1">
    <citation type="submission" date="2016-04" db="EMBL/GenBank/DDBJ databases">
        <authorList>
            <person name="Nguyen H.D."/>
            <person name="Kesanakurti P."/>
            <person name="Cullis J."/>
            <person name="Levesque C.A."/>
            <person name="Hambleton S."/>
        </authorList>
    </citation>
    <scope>NUCLEOTIDE SEQUENCE</scope>
    <source>
        <strain evidence="6">DAOMC 238032</strain>
    </source>
</reference>
<evidence type="ECO:0000259" key="4">
    <source>
        <dbReference type="SMART" id="SM01117"/>
    </source>
</evidence>
<feature type="compositionally biased region" description="Basic and acidic residues" evidence="2">
    <location>
        <begin position="49"/>
        <end position="67"/>
    </location>
</feature>
<accession>A0A177VDD8</accession>
<dbReference type="PANTHER" id="PTHR10281">
    <property type="entry name" value="MEMBRANE-ASSOCIATED PROGESTERONE RECEPTOR COMPONENT-RELATED"/>
    <property type="match status" value="1"/>
</dbReference>
<feature type="domain" description="Cytochrome b5 heme-binding" evidence="4">
    <location>
        <begin position="175"/>
        <end position="274"/>
    </location>
</feature>
<dbReference type="GO" id="GO:0012505">
    <property type="term" value="C:endomembrane system"/>
    <property type="evidence" value="ECO:0007669"/>
    <property type="project" value="TreeGrafter"/>
</dbReference>
<dbReference type="Pfam" id="PF00173">
    <property type="entry name" value="Cyt-b5"/>
    <property type="match status" value="1"/>
</dbReference>
<proteinExistence type="inferred from homology"/>
<keyword evidence="3" id="KW-1133">Transmembrane helix</keyword>
<dbReference type="SUPFAM" id="SSF55856">
    <property type="entry name" value="Cytochrome b5-like heme/steroid binding domain"/>
    <property type="match status" value="1"/>
</dbReference>
<evidence type="ECO:0000256" key="3">
    <source>
        <dbReference type="SAM" id="Phobius"/>
    </source>
</evidence>
<dbReference type="Proteomes" id="UP000836402">
    <property type="component" value="Unassembled WGS sequence"/>
</dbReference>
<feature type="region of interest" description="Disordered" evidence="2">
    <location>
        <begin position="1"/>
        <end position="79"/>
    </location>
</feature>
<dbReference type="Proteomes" id="UP000077671">
    <property type="component" value="Unassembled WGS sequence"/>
</dbReference>
<evidence type="ECO:0000313" key="6">
    <source>
        <dbReference type="EMBL" id="KAE8252083.1"/>
    </source>
</evidence>
<dbReference type="PANTHER" id="PTHR10281:SF76">
    <property type="entry name" value="CALCUTTA CUP-RELATED"/>
    <property type="match status" value="1"/>
</dbReference>
<feature type="transmembrane region" description="Helical" evidence="3">
    <location>
        <begin position="134"/>
        <end position="157"/>
    </location>
</feature>
<keyword evidence="8" id="KW-1185">Reference proteome</keyword>
<keyword evidence="3" id="KW-0812">Transmembrane</keyword>
<comment type="similarity">
    <text evidence="1">Belongs to the cytochrome b5 family. MAPR subfamily.</text>
</comment>
<keyword evidence="3" id="KW-0472">Membrane</keyword>
<dbReference type="EMBL" id="CAJHJG010002687">
    <property type="protein sequence ID" value="CAD6922248.1"/>
    <property type="molecule type" value="Genomic_DNA"/>
</dbReference>
<organism evidence="6 7">
    <name type="scientific">Tilletia caries</name>
    <name type="common">wheat bunt fungus</name>
    <dbReference type="NCBI Taxonomy" id="13290"/>
    <lineage>
        <taxon>Eukaryota</taxon>
        <taxon>Fungi</taxon>
        <taxon>Dikarya</taxon>
        <taxon>Basidiomycota</taxon>
        <taxon>Ustilaginomycotina</taxon>
        <taxon>Exobasidiomycetes</taxon>
        <taxon>Tilletiales</taxon>
        <taxon>Tilletiaceae</taxon>
        <taxon>Tilletia</taxon>
    </lineage>
</organism>
<evidence type="ECO:0000256" key="1">
    <source>
        <dbReference type="ARBA" id="ARBA00038357"/>
    </source>
</evidence>
<reference evidence="5" key="3">
    <citation type="submission" date="2020-10" db="EMBL/GenBank/DDBJ databases">
        <authorList>
            <person name="Sedaghatjoo S."/>
        </authorList>
    </citation>
    <scope>NUCLEOTIDE SEQUENCE</scope>
    <source>
        <strain evidence="5">AZH3</strain>
    </source>
</reference>
<evidence type="ECO:0000313" key="8">
    <source>
        <dbReference type="Proteomes" id="UP000836402"/>
    </source>
</evidence>
<evidence type="ECO:0000256" key="2">
    <source>
        <dbReference type="SAM" id="MobiDB-lite"/>
    </source>
</evidence>
<dbReference type="Gene3D" id="3.10.120.10">
    <property type="entry name" value="Cytochrome b5-like heme/steroid binding domain"/>
    <property type="match status" value="1"/>
</dbReference>
<dbReference type="InterPro" id="IPR050577">
    <property type="entry name" value="MAPR/NEUFC/NENF-like"/>
</dbReference>